<dbReference type="AlphaFoldDB" id="A0A1G2PNT7"/>
<dbReference type="Pfam" id="PF11104">
    <property type="entry name" value="PilM_2"/>
    <property type="match status" value="1"/>
</dbReference>
<proteinExistence type="predicted"/>
<evidence type="ECO:0000313" key="2">
    <source>
        <dbReference type="EMBL" id="OHA49272.1"/>
    </source>
</evidence>
<sequence>MRLPAIALRISRLLHALVLALQGRERLAGLVIERGRIRFAEFRAAVKRSAGTAPATRVDEGAVLFSKDAVQNGVLTQPQALIEALRSLLERGTPRPLGTANVILSLPLVRLVGQAVTIPQRLGRDEAEGALRLAAERILPFPLTEAYVDWEPLAIDDAHEHENSAAVHDTQSFLVVAAHRDDIDPYVHACEAAGLRPVAVEPITSSIARGLKPHPGATYIAVVQEDALLAAGLDASGNVRFLQHRKIPMMTDITARSTQERAERIVAELTSLIRFFRAEVKGPEYGLIVDGILDETTLRDLRVMANSLGVPLWIEEKAHELSRSAARGTALRAALPRSEDRSVSLMAVGTEEAYATRQSAFFLHAALRLIFGAAFIALLFQLGTLAFLGVVERSVRETAEQTSAPSPETLSVFEETERFNAAIRRVTSLLEGTTMPPGIALALMTSAPPGIAVERIAIDAAAEREKIRVDLSVRANRSSNLTAERDVLIQRFTDDPLTIPSDIFLTQGAQIPFVFSFTLRPNFQP</sequence>
<keyword evidence="1" id="KW-1133">Transmembrane helix</keyword>
<comment type="caution">
    <text evidence="2">The sequence shown here is derived from an EMBL/GenBank/DDBJ whole genome shotgun (WGS) entry which is preliminary data.</text>
</comment>
<dbReference type="SUPFAM" id="SSF53067">
    <property type="entry name" value="Actin-like ATPase domain"/>
    <property type="match status" value="1"/>
</dbReference>
<evidence type="ECO:0000256" key="1">
    <source>
        <dbReference type="SAM" id="Phobius"/>
    </source>
</evidence>
<name>A0A1G2PNT7_TERXR</name>
<dbReference type="InterPro" id="IPR005883">
    <property type="entry name" value="PilM"/>
</dbReference>
<evidence type="ECO:0000313" key="3">
    <source>
        <dbReference type="Proteomes" id="UP000178690"/>
    </source>
</evidence>
<keyword evidence="1" id="KW-0472">Membrane</keyword>
<keyword evidence="1" id="KW-0812">Transmembrane</keyword>
<accession>A0A1G2PNT7</accession>
<dbReference type="InterPro" id="IPR043129">
    <property type="entry name" value="ATPase_NBD"/>
</dbReference>
<reference evidence="2 3" key="1">
    <citation type="journal article" date="2016" name="Nat. Commun.">
        <title>Thousands of microbial genomes shed light on interconnected biogeochemical processes in an aquifer system.</title>
        <authorList>
            <person name="Anantharaman K."/>
            <person name="Brown C.T."/>
            <person name="Hug L.A."/>
            <person name="Sharon I."/>
            <person name="Castelle C.J."/>
            <person name="Probst A.J."/>
            <person name="Thomas B.C."/>
            <person name="Singh A."/>
            <person name="Wilkins M.J."/>
            <person name="Karaoz U."/>
            <person name="Brodie E.L."/>
            <person name="Williams K.H."/>
            <person name="Hubbard S.S."/>
            <person name="Banfield J.F."/>
        </authorList>
    </citation>
    <scope>NUCLEOTIDE SEQUENCE [LARGE SCALE GENOMIC DNA]</scope>
    <source>
        <strain evidence="3">RIFCSPHIGHO2_01_FULL_58_15</strain>
    </source>
</reference>
<organism evidence="2 3">
    <name type="scientific">Terrybacteria sp. (strain RIFCSPHIGHO2_01_FULL_58_15)</name>
    <dbReference type="NCBI Taxonomy" id="1802363"/>
    <lineage>
        <taxon>Bacteria</taxon>
        <taxon>Candidatus Terryibacteriota</taxon>
    </lineage>
</organism>
<gene>
    <name evidence="2" type="ORF">A2682_01240</name>
</gene>
<dbReference type="Gene3D" id="3.30.420.40">
    <property type="match status" value="1"/>
</dbReference>
<dbReference type="Gene3D" id="3.30.1490.300">
    <property type="match status" value="1"/>
</dbReference>
<dbReference type="STRING" id="1802363.A2682_01240"/>
<feature type="transmembrane region" description="Helical" evidence="1">
    <location>
        <begin position="369"/>
        <end position="391"/>
    </location>
</feature>
<dbReference type="EMBL" id="MHST01000012">
    <property type="protein sequence ID" value="OHA49272.1"/>
    <property type="molecule type" value="Genomic_DNA"/>
</dbReference>
<dbReference type="Proteomes" id="UP000178690">
    <property type="component" value="Unassembled WGS sequence"/>
</dbReference>
<protein>
    <submittedName>
        <fullName evidence="2">Uncharacterized protein</fullName>
    </submittedName>
</protein>